<evidence type="ECO:0000256" key="4">
    <source>
        <dbReference type="ARBA" id="ARBA00022723"/>
    </source>
</evidence>
<dbReference type="InterPro" id="IPR001841">
    <property type="entry name" value="Znf_RING"/>
</dbReference>
<dbReference type="InterPro" id="IPR013083">
    <property type="entry name" value="Znf_RING/FYVE/PHD"/>
</dbReference>
<protein>
    <recommendedName>
        <fullName evidence="2">RING-type E3 ubiquitin transferase</fullName>
        <ecNumber evidence="2">2.3.2.27</ecNumber>
    </recommendedName>
</protein>
<dbReference type="Pfam" id="PF13639">
    <property type="entry name" value="zf-RING_2"/>
    <property type="match status" value="1"/>
</dbReference>
<dbReference type="RefSeq" id="XP_019083024.1">
    <property type="nucleotide sequence ID" value="XM_019227479.1"/>
</dbReference>
<keyword evidence="4" id="KW-0479">Metal-binding</keyword>
<evidence type="ECO:0000256" key="5">
    <source>
        <dbReference type="ARBA" id="ARBA00022771"/>
    </source>
</evidence>
<dbReference type="SUPFAM" id="SSF57850">
    <property type="entry name" value="RING/U-box"/>
    <property type="match status" value="1"/>
</dbReference>
<evidence type="ECO:0000256" key="1">
    <source>
        <dbReference type="ARBA" id="ARBA00000900"/>
    </source>
</evidence>
<keyword evidence="5 8" id="KW-0863">Zinc-finger</keyword>
<dbReference type="Proteomes" id="UP000694864">
    <property type="component" value="Chromosome 7"/>
</dbReference>
<proteinExistence type="predicted"/>
<gene>
    <name evidence="11" type="primary">LOC104701538</name>
</gene>
<dbReference type="EC" id="2.3.2.27" evidence="2"/>
<evidence type="ECO:0000259" key="9">
    <source>
        <dbReference type="PROSITE" id="PS50089"/>
    </source>
</evidence>
<organism evidence="10 11">
    <name type="scientific">Camelina sativa</name>
    <name type="common">False flax</name>
    <name type="synonym">Myagrum sativum</name>
    <dbReference type="NCBI Taxonomy" id="90675"/>
    <lineage>
        <taxon>Eukaryota</taxon>
        <taxon>Viridiplantae</taxon>
        <taxon>Streptophyta</taxon>
        <taxon>Embryophyta</taxon>
        <taxon>Tracheophyta</taxon>
        <taxon>Spermatophyta</taxon>
        <taxon>Magnoliopsida</taxon>
        <taxon>eudicotyledons</taxon>
        <taxon>Gunneridae</taxon>
        <taxon>Pentapetalae</taxon>
        <taxon>rosids</taxon>
        <taxon>malvids</taxon>
        <taxon>Brassicales</taxon>
        <taxon>Brassicaceae</taxon>
        <taxon>Camelineae</taxon>
        <taxon>Camelina</taxon>
    </lineage>
</organism>
<dbReference type="Gene3D" id="3.30.40.10">
    <property type="entry name" value="Zinc/RING finger domain, C3HC4 (zinc finger)"/>
    <property type="match status" value="1"/>
</dbReference>
<dbReference type="SMART" id="SM00184">
    <property type="entry name" value="RING"/>
    <property type="match status" value="1"/>
</dbReference>
<reference evidence="10" key="1">
    <citation type="journal article" date="2014" name="Nat. Commun.">
        <title>The emerging biofuel crop Camelina sativa retains a highly undifferentiated hexaploid genome structure.</title>
        <authorList>
            <person name="Kagale S."/>
            <person name="Koh C."/>
            <person name="Nixon J."/>
            <person name="Bollina V."/>
            <person name="Clarke W.E."/>
            <person name="Tuteja R."/>
            <person name="Spillane C."/>
            <person name="Robinson S.J."/>
            <person name="Links M.G."/>
            <person name="Clarke C."/>
            <person name="Higgins E.E."/>
            <person name="Huebert T."/>
            <person name="Sharpe A.G."/>
            <person name="Parkin I.A."/>
        </authorList>
    </citation>
    <scope>NUCLEOTIDE SEQUENCE [LARGE SCALE GENOMIC DNA]</scope>
    <source>
        <strain evidence="10">cv. DH55</strain>
    </source>
</reference>
<comment type="catalytic activity">
    <reaction evidence="1">
        <text>S-ubiquitinyl-[E2 ubiquitin-conjugating enzyme]-L-cysteine + [acceptor protein]-L-lysine = [E2 ubiquitin-conjugating enzyme]-L-cysteine + N(6)-ubiquitinyl-[acceptor protein]-L-lysine.</text>
        <dbReference type="EC" id="2.3.2.27"/>
    </reaction>
</comment>
<reference evidence="11" key="2">
    <citation type="submission" date="2025-08" db="UniProtKB">
        <authorList>
            <consortium name="RefSeq"/>
        </authorList>
    </citation>
    <scope>IDENTIFICATION</scope>
    <source>
        <tissue evidence="11">Leaf</tissue>
    </source>
</reference>
<feature type="domain" description="RING-type" evidence="9">
    <location>
        <begin position="61"/>
        <end position="102"/>
    </location>
</feature>
<dbReference type="PANTHER" id="PTHR46463">
    <property type="entry name" value="ZINC FINGER, RING/FYVE/PHD-TYPE"/>
    <property type="match status" value="1"/>
</dbReference>
<dbReference type="PROSITE" id="PS50089">
    <property type="entry name" value="ZF_RING_2"/>
    <property type="match status" value="1"/>
</dbReference>
<keyword evidence="3" id="KW-0808">Transferase</keyword>
<evidence type="ECO:0000256" key="8">
    <source>
        <dbReference type="PROSITE-ProRule" id="PRU00175"/>
    </source>
</evidence>
<dbReference type="GeneID" id="104701538"/>
<evidence type="ECO:0000256" key="2">
    <source>
        <dbReference type="ARBA" id="ARBA00012483"/>
    </source>
</evidence>
<name>A0ABM1Q8D6_CAMSA</name>
<evidence type="ECO:0000313" key="10">
    <source>
        <dbReference type="Proteomes" id="UP000694864"/>
    </source>
</evidence>
<evidence type="ECO:0000256" key="3">
    <source>
        <dbReference type="ARBA" id="ARBA00022679"/>
    </source>
</evidence>
<evidence type="ECO:0000256" key="7">
    <source>
        <dbReference type="ARBA" id="ARBA00022833"/>
    </source>
</evidence>
<dbReference type="PANTHER" id="PTHR46463:SF67">
    <property type="entry name" value="E3 UBIQUITIN-PROTEIN LIGASE"/>
    <property type="match status" value="1"/>
</dbReference>
<accession>A0ABM1Q8D6</accession>
<sequence>MGILLCCFRITEHVDESRNVPRIRGFTNPITNNFSPKFKQLFESLERGEISYVADEEEDVCPTCFYEYIEENPKIVLQCGHMFHLACIYEWMERSEACPFCSKTMLFLKGDEITEHVE</sequence>
<keyword evidence="6" id="KW-0833">Ubl conjugation pathway</keyword>
<evidence type="ECO:0000256" key="6">
    <source>
        <dbReference type="ARBA" id="ARBA00022786"/>
    </source>
</evidence>
<evidence type="ECO:0000313" key="11">
    <source>
        <dbReference type="RefSeq" id="XP_019083024.1"/>
    </source>
</evidence>
<keyword evidence="7" id="KW-0862">Zinc</keyword>
<keyword evidence="10" id="KW-1185">Reference proteome</keyword>